<dbReference type="PANTHER" id="PTHR24559">
    <property type="entry name" value="TRANSPOSON TY3-I GAG-POL POLYPROTEIN"/>
    <property type="match status" value="1"/>
</dbReference>
<dbReference type="InterPro" id="IPR053134">
    <property type="entry name" value="RNA-dir_DNA_polymerase"/>
</dbReference>
<organism evidence="4">
    <name type="scientific">Haemonchus placei</name>
    <name type="common">Barber's pole worm</name>
    <dbReference type="NCBI Taxonomy" id="6290"/>
    <lineage>
        <taxon>Eukaryota</taxon>
        <taxon>Metazoa</taxon>
        <taxon>Ecdysozoa</taxon>
        <taxon>Nematoda</taxon>
        <taxon>Chromadorea</taxon>
        <taxon>Rhabditida</taxon>
        <taxon>Rhabditina</taxon>
        <taxon>Rhabditomorpha</taxon>
        <taxon>Strongyloidea</taxon>
        <taxon>Trichostrongylidae</taxon>
        <taxon>Haemonchus</taxon>
    </lineage>
</organism>
<dbReference type="InterPro" id="IPR043128">
    <property type="entry name" value="Rev_trsase/Diguanyl_cyclase"/>
</dbReference>
<proteinExistence type="predicted"/>
<dbReference type="CDD" id="cd01647">
    <property type="entry name" value="RT_LTR"/>
    <property type="match status" value="1"/>
</dbReference>
<feature type="domain" description="Reverse transcriptase" evidence="1">
    <location>
        <begin position="227"/>
        <end position="416"/>
    </location>
</feature>
<dbReference type="Pfam" id="PF00078">
    <property type="entry name" value="RVT_1"/>
    <property type="match status" value="1"/>
</dbReference>
<evidence type="ECO:0000313" key="3">
    <source>
        <dbReference type="Proteomes" id="UP000268014"/>
    </source>
</evidence>
<dbReference type="InterPro" id="IPR043502">
    <property type="entry name" value="DNA/RNA_pol_sf"/>
</dbReference>
<dbReference type="WBParaSite" id="HPLM_0002114801-mRNA-1">
    <property type="protein sequence ID" value="HPLM_0002114801-mRNA-1"/>
    <property type="gene ID" value="HPLM_0002114801"/>
</dbReference>
<dbReference type="OrthoDB" id="5865526at2759"/>
<evidence type="ECO:0000313" key="4">
    <source>
        <dbReference type="WBParaSite" id="HPLM_0002114801-mRNA-1"/>
    </source>
</evidence>
<name>A0A0N4X9V3_HAEPC</name>
<dbReference type="STRING" id="6290.A0A0N4X9V3"/>
<reference evidence="2 3" key="2">
    <citation type="submission" date="2018-11" db="EMBL/GenBank/DDBJ databases">
        <authorList>
            <consortium name="Pathogen Informatics"/>
        </authorList>
    </citation>
    <scope>NUCLEOTIDE SEQUENCE [LARGE SCALE GENOMIC DNA]</scope>
    <source>
        <strain evidence="2 3">MHpl1</strain>
    </source>
</reference>
<dbReference type="PANTHER" id="PTHR24559:SF444">
    <property type="entry name" value="REVERSE TRANSCRIPTASE DOMAIN-CONTAINING PROTEIN"/>
    <property type="match status" value="1"/>
</dbReference>
<dbReference type="EMBL" id="UZAF01023009">
    <property type="protein sequence ID" value="VDO88105.1"/>
    <property type="molecule type" value="Genomic_DNA"/>
</dbReference>
<dbReference type="Gene3D" id="3.10.10.10">
    <property type="entry name" value="HIV Type 1 Reverse Transcriptase, subunit A, domain 1"/>
    <property type="match status" value="1"/>
</dbReference>
<dbReference type="SUPFAM" id="SSF56672">
    <property type="entry name" value="DNA/RNA polymerases"/>
    <property type="match status" value="1"/>
</dbReference>
<keyword evidence="3" id="KW-1185">Reference proteome</keyword>
<dbReference type="PROSITE" id="PS50878">
    <property type="entry name" value="RT_POL"/>
    <property type="match status" value="1"/>
</dbReference>
<reference evidence="4" key="1">
    <citation type="submission" date="2017-02" db="UniProtKB">
        <authorList>
            <consortium name="WormBaseParasite"/>
        </authorList>
    </citation>
    <scope>IDENTIFICATION</scope>
</reference>
<sequence>MDLDKYTERIPGPNTKVRDASGNIMEFLDTIRIAITLEGQEKLVSAFVGRSPDEVVFLGTNALELFNLRLLKNPEVAREQMATKKTTRVAAEVKNRTYISARAVRTLTLTCTRKGEEIGEWEDSAWVKPRYIEPDRNMLDLDRSEICRPKESRNDRITCQQNQLPSEAAIMLKEFNDVFALSDAELTQTDLVVHKIDTGDHKPIRQKTRPVPIAARKEFRETIKDLLARGIVERSSSEWASPVVLVRKKDGTLRVCIDYRELNKVVRQDSYPLPKIDNVLQCLAGKKFSSTMDLASGYWQIRLSDDAKRKSAFTTSEGLFQFTVLPFGLSTSPAVFQRMMDMVLRGLGLEDEVFVYIDDILVATESMERHYIELRRVLEALRKANLRLKPQKCTFFRENVSSRALHRRRRSEDGPC</sequence>
<evidence type="ECO:0000313" key="2">
    <source>
        <dbReference type="EMBL" id="VDO88105.1"/>
    </source>
</evidence>
<protein>
    <submittedName>
        <fullName evidence="4">Reverse transcriptase domain-containing protein</fullName>
    </submittedName>
</protein>
<dbReference type="Gene3D" id="3.30.70.270">
    <property type="match status" value="1"/>
</dbReference>
<dbReference type="AlphaFoldDB" id="A0A0N4X9V3"/>
<accession>A0A0N4X9V3</accession>
<gene>
    <name evidence="2" type="ORF">HPLM_LOCUS21137</name>
</gene>
<evidence type="ECO:0000259" key="1">
    <source>
        <dbReference type="PROSITE" id="PS50878"/>
    </source>
</evidence>
<dbReference type="Proteomes" id="UP000268014">
    <property type="component" value="Unassembled WGS sequence"/>
</dbReference>
<dbReference type="InterPro" id="IPR000477">
    <property type="entry name" value="RT_dom"/>
</dbReference>